<organism evidence="6 7">
    <name type="scientific">Kangsaoukella pontilimi</name>
    <dbReference type="NCBI Taxonomy" id="2691042"/>
    <lineage>
        <taxon>Bacteria</taxon>
        <taxon>Pseudomonadati</taxon>
        <taxon>Pseudomonadota</taxon>
        <taxon>Alphaproteobacteria</taxon>
        <taxon>Rhodobacterales</taxon>
        <taxon>Paracoccaceae</taxon>
        <taxon>Kangsaoukella</taxon>
    </lineage>
</organism>
<feature type="active site" evidence="3">
    <location>
        <position position="261"/>
    </location>
</feature>
<protein>
    <submittedName>
        <fullName evidence="6">Aldehyde dehydrogenase family protein</fullName>
    </submittedName>
</protein>
<dbReference type="PROSITE" id="PS00687">
    <property type="entry name" value="ALDEHYDE_DEHYDR_GLU"/>
    <property type="match status" value="1"/>
</dbReference>
<evidence type="ECO:0000259" key="5">
    <source>
        <dbReference type="Pfam" id="PF00171"/>
    </source>
</evidence>
<dbReference type="RefSeq" id="WP_160763241.1">
    <property type="nucleotide sequence ID" value="NZ_WUPT01000001.1"/>
</dbReference>
<dbReference type="GO" id="GO:0016620">
    <property type="term" value="F:oxidoreductase activity, acting on the aldehyde or oxo group of donors, NAD or NADP as acceptor"/>
    <property type="evidence" value="ECO:0007669"/>
    <property type="project" value="InterPro"/>
</dbReference>
<sequence>MLDDAKRRLETPTRYRNFIAGQFAEASDGGVIERESPAHRRLVSLYPASTRDDAEAAIAAARHSFDAGGWAFSYCGERARILREVARLIRQNAEELALVETLETSKPLDAARGEVMFAAELWDYAAGAARMLSGDSHNTLGADMLGLVLREPIGVVGIITPWNFPFLILSERLPFALAAGCSVVVKPSEFTSGTALILASYLKDAGLPDGVCNILAGTGDPVGQAILDSDDVDMVAFTGSSRVGRAAIAASAGNIKKLSLELGGKSPSVVFADCDIEAAVDGVIKAATVNMGECCIAGSRLLVEASIAETFQERIAERLGDLRMGDPLDPTSRIGAIINQAQFDRIDMLVRDGVQDGARVVCGGDPENYSGLFYPPTVLADVTPGMAVAREEIFGPVLSVMSFDTPDQAIRLANATEYGLAAYVWTNDLSTALDCSRRIRAGRVWVNAALQGYPELPLGGFKQSGNGRETGRYGLDEYTELKSVHLQVGRQPERWVEGA</sequence>
<dbReference type="InterPro" id="IPR029510">
    <property type="entry name" value="Ald_DH_CS_GLU"/>
</dbReference>
<proteinExistence type="inferred from homology"/>
<dbReference type="AlphaFoldDB" id="A0A7C9IRW5"/>
<evidence type="ECO:0000256" key="2">
    <source>
        <dbReference type="ARBA" id="ARBA00023002"/>
    </source>
</evidence>
<dbReference type="InterPro" id="IPR015590">
    <property type="entry name" value="Aldehyde_DH_dom"/>
</dbReference>
<dbReference type="Proteomes" id="UP000480350">
    <property type="component" value="Unassembled WGS sequence"/>
</dbReference>
<gene>
    <name evidence="6" type="ORF">GQ651_05845</name>
</gene>
<dbReference type="FunFam" id="3.40.309.10:FF:000012">
    <property type="entry name" value="Betaine aldehyde dehydrogenase"/>
    <property type="match status" value="1"/>
</dbReference>
<dbReference type="SUPFAM" id="SSF53720">
    <property type="entry name" value="ALDH-like"/>
    <property type="match status" value="1"/>
</dbReference>
<evidence type="ECO:0000313" key="6">
    <source>
        <dbReference type="EMBL" id="MXQ07365.1"/>
    </source>
</evidence>
<dbReference type="PANTHER" id="PTHR11699">
    <property type="entry name" value="ALDEHYDE DEHYDROGENASE-RELATED"/>
    <property type="match status" value="1"/>
</dbReference>
<reference evidence="6 7" key="2">
    <citation type="submission" date="2020-03" db="EMBL/GenBank/DDBJ databases">
        <title>Kangsaoukella pontilimi gen. nov., sp. nov., a new member of the family Rhodobacteraceae isolated from a tidal mudflat.</title>
        <authorList>
            <person name="Kim I.S."/>
        </authorList>
    </citation>
    <scope>NUCLEOTIDE SEQUENCE [LARGE SCALE GENOMIC DNA]</scope>
    <source>
        <strain evidence="6 7">GH1-50</strain>
    </source>
</reference>
<accession>A0A7C9IRW5</accession>
<reference evidence="6 7" key="1">
    <citation type="submission" date="2019-12" db="EMBL/GenBank/DDBJ databases">
        <authorList>
            <person name="Lee S.D."/>
        </authorList>
    </citation>
    <scope>NUCLEOTIDE SEQUENCE [LARGE SCALE GENOMIC DNA]</scope>
    <source>
        <strain evidence="6 7">GH1-50</strain>
    </source>
</reference>
<feature type="domain" description="Aldehyde dehydrogenase" evidence="5">
    <location>
        <begin position="27"/>
        <end position="484"/>
    </location>
</feature>
<evidence type="ECO:0000256" key="1">
    <source>
        <dbReference type="ARBA" id="ARBA00009986"/>
    </source>
</evidence>
<dbReference type="InterPro" id="IPR016162">
    <property type="entry name" value="Ald_DH_N"/>
</dbReference>
<name>A0A7C9IRW5_9RHOB</name>
<dbReference type="InterPro" id="IPR016163">
    <property type="entry name" value="Ald_DH_C"/>
</dbReference>
<dbReference type="EMBL" id="WUPT01000001">
    <property type="protein sequence ID" value="MXQ07365.1"/>
    <property type="molecule type" value="Genomic_DNA"/>
</dbReference>
<comment type="caution">
    <text evidence="6">The sequence shown here is derived from an EMBL/GenBank/DDBJ whole genome shotgun (WGS) entry which is preliminary data.</text>
</comment>
<dbReference type="FunFam" id="3.40.605.10:FF:000007">
    <property type="entry name" value="NAD/NADP-dependent betaine aldehyde dehydrogenase"/>
    <property type="match status" value="1"/>
</dbReference>
<evidence type="ECO:0000313" key="7">
    <source>
        <dbReference type="Proteomes" id="UP000480350"/>
    </source>
</evidence>
<keyword evidence="7" id="KW-1185">Reference proteome</keyword>
<dbReference type="Gene3D" id="3.40.309.10">
    <property type="entry name" value="Aldehyde Dehydrogenase, Chain A, domain 2"/>
    <property type="match status" value="1"/>
</dbReference>
<dbReference type="Pfam" id="PF00171">
    <property type="entry name" value="Aldedh"/>
    <property type="match status" value="1"/>
</dbReference>
<comment type="similarity">
    <text evidence="1 4">Belongs to the aldehyde dehydrogenase family.</text>
</comment>
<dbReference type="InterPro" id="IPR016161">
    <property type="entry name" value="Ald_DH/histidinol_DH"/>
</dbReference>
<evidence type="ECO:0000256" key="3">
    <source>
        <dbReference type="PROSITE-ProRule" id="PRU10007"/>
    </source>
</evidence>
<evidence type="ECO:0000256" key="4">
    <source>
        <dbReference type="RuleBase" id="RU003345"/>
    </source>
</evidence>
<keyword evidence="2 4" id="KW-0560">Oxidoreductase</keyword>
<dbReference type="Gene3D" id="3.40.605.10">
    <property type="entry name" value="Aldehyde Dehydrogenase, Chain A, domain 1"/>
    <property type="match status" value="1"/>
</dbReference>